<dbReference type="AlphaFoldDB" id="A0ABD1EHU7"/>
<evidence type="ECO:0000313" key="1">
    <source>
        <dbReference type="EMBL" id="KAL1493538.1"/>
    </source>
</evidence>
<gene>
    <name evidence="1" type="ORF">ABEB36_009242</name>
</gene>
<reference evidence="1 2" key="1">
    <citation type="submission" date="2024-05" db="EMBL/GenBank/DDBJ databases">
        <title>Genetic variation in Jamaican populations of the coffee berry borer (Hypothenemus hampei).</title>
        <authorList>
            <person name="Errbii M."/>
            <person name="Myrie A."/>
        </authorList>
    </citation>
    <scope>NUCLEOTIDE SEQUENCE [LARGE SCALE GENOMIC DNA]</scope>
    <source>
        <strain evidence="1">JA-Hopewell-2020-01-JO</strain>
        <tissue evidence="1">Whole body</tissue>
    </source>
</reference>
<protein>
    <submittedName>
        <fullName evidence="1">Uncharacterized protein</fullName>
    </submittedName>
</protein>
<sequence length="166" mass="18100">MGVVFDLNHIPLIAEKCLDITATPKNIKSGFNNENQCSDNDDSDIENQRLIVESGVDIETVAHEEVPTIEVASTSDAISSASLREALKEVQGVKQGVSAKKSNPGRKPMKTAILTSPEVVCELKEKADAKCKKLEKRSRIEDGKLPVAKKTAKTSTINNETKCLFF</sequence>
<accession>A0ABD1EHU7</accession>
<comment type="caution">
    <text evidence="1">The sequence shown here is derived from an EMBL/GenBank/DDBJ whole genome shotgun (WGS) entry which is preliminary data.</text>
</comment>
<keyword evidence="2" id="KW-1185">Reference proteome</keyword>
<proteinExistence type="predicted"/>
<organism evidence="1 2">
    <name type="scientific">Hypothenemus hampei</name>
    <name type="common">Coffee berry borer</name>
    <dbReference type="NCBI Taxonomy" id="57062"/>
    <lineage>
        <taxon>Eukaryota</taxon>
        <taxon>Metazoa</taxon>
        <taxon>Ecdysozoa</taxon>
        <taxon>Arthropoda</taxon>
        <taxon>Hexapoda</taxon>
        <taxon>Insecta</taxon>
        <taxon>Pterygota</taxon>
        <taxon>Neoptera</taxon>
        <taxon>Endopterygota</taxon>
        <taxon>Coleoptera</taxon>
        <taxon>Polyphaga</taxon>
        <taxon>Cucujiformia</taxon>
        <taxon>Curculionidae</taxon>
        <taxon>Scolytinae</taxon>
        <taxon>Hypothenemus</taxon>
    </lineage>
</organism>
<evidence type="ECO:0000313" key="2">
    <source>
        <dbReference type="Proteomes" id="UP001566132"/>
    </source>
</evidence>
<name>A0ABD1EHU7_HYPHA</name>
<dbReference type="Proteomes" id="UP001566132">
    <property type="component" value="Unassembled WGS sequence"/>
</dbReference>
<dbReference type="EMBL" id="JBDJPC010000007">
    <property type="protein sequence ID" value="KAL1493538.1"/>
    <property type="molecule type" value="Genomic_DNA"/>
</dbReference>